<dbReference type="AlphaFoldDB" id="A0A1F5SLY0"/>
<organism evidence="1 2">
    <name type="scientific">Candidatus Falkowbacteria bacterium RIFOXYA2_FULL_47_19</name>
    <dbReference type="NCBI Taxonomy" id="1797994"/>
    <lineage>
        <taxon>Bacteria</taxon>
        <taxon>Candidatus Falkowiibacteriota</taxon>
    </lineage>
</organism>
<sequence length="60" mass="6803">MAALPCIDNERTFNKKPSFFKEGFLEGFSAILKSHEKRMARKTLEKVFLAHRAIFAVSGS</sequence>
<evidence type="ECO:0000313" key="1">
    <source>
        <dbReference type="EMBL" id="OGF27718.1"/>
    </source>
</evidence>
<dbReference type="Proteomes" id="UP000178367">
    <property type="component" value="Unassembled WGS sequence"/>
</dbReference>
<proteinExistence type="predicted"/>
<name>A0A1F5SLY0_9BACT</name>
<protein>
    <submittedName>
        <fullName evidence="1">Uncharacterized protein</fullName>
    </submittedName>
</protein>
<dbReference type="EMBL" id="MFGB01000006">
    <property type="protein sequence ID" value="OGF27718.1"/>
    <property type="molecule type" value="Genomic_DNA"/>
</dbReference>
<comment type="caution">
    <text evidence="1">The sequence shown here is derived from an EMBL/GenBank/DDBJ whole genome shotgun (WGS) entry which is preliminary data.</text>
</comment>
<gene>
    <name evidence="1" type="ORF">A2227_04035</name>
</gene>
<accession>A0A1F5SLY0</accession>
<evidence type="ECO:0000313" key="2">
    <source>
        <dbReference type="Proteomes" id="UP000178367"/>
    </source>
</evidence>
<reference evidence="1 2" key="1">
    <citation type="journal article" date="2016" name="Nat. Commun.">
        <title>Thousands of microbial genomes shed light on interconnected biogeochemical processes in an aquifer system.</title>
        <authorList>
            <person name="Anantharaman K."/>
            <person name="Brown C.T."/>
            <person name="Hug L.A."/>
            <person name="Sharon I."/>
            <person name="Castelle C.J."/>
            <person name="Probst A.J."/>
            <person name="Thomas B.C."/>
            <person name="Singh A."/>
            <person name="Wilkins M.J."/>
            <person name="Karaoz U."/>
            <person name="Brodie E.L."/>
            <person name="Williams K.H."/>
            <person name="Hubbard S.S."/>
            <person name="Banfield J.F."/>
        </authorList>
    </citation>
    <scope>NUCLEOTIDE SEQUENCE [LARGE SCALE GENOMIC DNA]</scope>
</reference>